<name>A0A9P2S014_BARTA</name>
<protein>
    <recommendedName>
        <fullName evidence="12 13">DNA primase</fullName>
        <ecNumber evidence="12">2.7.7.101</ecNumber>
    </recommendedName>
</protein>
<gene>
    <name evidence="12" type="primary">dnaG</name>
    <name evidence="16" type="ORF">ME9_00855</name>
</gene>
<dbReference type="InterPro" id="IPR019475">
    <property type="entry name" value="DNA_primase_DnaB-bd"/>
</dbReference>
<feature type="domain" description="Toprim" evidence="15">
    <location>
        <begin position="267"/>
        <end position="349"/>
    </location>
</feature>
<comment type="subunit">
    <text evidence="12">Monomer. Interacts with DnaB.</text>
</comment>
<dbReference type="GO" id="GO:0003899">
    <property type="term" value="F:DNA-directed RNA polymerase activity"/>
    <property type="evidence" value="ECO:0007669"/>
    <property type="project" value="UniProtKB-UniRule"/>
</dbReference>
<evidence type="ECO:0000256" key="12">
    <source>
        <dbReference type="HAMAP-Rule" id="MF_00974"/>
    </source>
</evidence>
<dbReference type="InterPro" id="IPR006295">
    <property type="entry name" value="DNA_primase_DnaG"/>
</dbReference>
<evidence type="ECO:0000256" key="13">
    <source>
        <dbReference type="PIRNR" id="PIRNR002811"/>
    </source>
</evidence>
<evidence type="ECO:0000256" key="5">
    <source>
        <dbReference type="ARBA" id="ARBA00022705"/>
    </source>
</evidence>
<dbReference type="InterPro" id="IPR034151">
    <property type="entry name" value="TOPRIM_DnaG_bac"/>
</dbReference>
<organism evidence="16 17">
    <name type="scientific">Bartonella taylorii 8TBB</name>
    <dbReference type="NCBI Taxonomy" id="1094560"/>
    <lineage>
        <taxon>Bacteria</taxon>
        <taxon>Pseudomonadati</taxon>
        <taxon>Pseudomonadota</taxon>
        <taxon>Alphaproteobacteria</taxon>
        <taxon>Hyphomicrobiales</taxon>
        <taxon>Bartonellaceae</taxon>
        <taxon>Bartonella</taxon>
    </lineage>
</organism>
<dbReference type="RefSeq" id="WP_004859557.1">
    <property type="nucleotide sequence ID" value="NZ_JH725051.1"/>
</dbReference>
<dbReference type="HAMAP" id="MF_00974">
    <property type="entry name" value="DNA_primase_DnaG"/>
    <property type="match status" value="1"/>
</dbReference>
<dbReference type="FunFam" id="3.40.1360.10:FF:000002">
    <property type="entry name" value="DNA primase"/>
    <property type="match status" value="1"/>
</dbReference>
<dbReference type="InterPro" id="IPR050219">
    <property type="entry name" value="DnaG_primase"/>
</dbReference>
<dbReference type="PANTHER" id="PTHR30313">
    <property type="entry name" value="DNA PRIMASE"/>
    <property type="match status" value="1"/>
</dbReference>
<evidence type="ECO:0000256" key="8">
    <source>
        <dbReference type="ARBA" id="ARBA00022833"/>
    </source>
</evidence>
<dbReference type="PANTHER" id="PTHR30313:SF2">
    <property type="entry name" value="DNA PRIMASE"/>
    <property type="match status" value="1"/>
</dbReference>
<feature type="zinc finger region" description="CHC2-type" evidence="12 14">
    <location>
        <begin position="43"/>
        <end position="67"/>
    </location>
</feature>
<comment type="function">
    <text evidence="12 13">RNA polymerase that catalyzes the synthesis of short RNA molecules used as primers for DNA polymerase during DNA replication.</text>
</comment>
<evidence type="ECO:0000256" key="1">
    <source>
        <dbReference type="ARBA" id="ARBA00022478"/>
    </source>
</evidence>
<dbReference type="PROSITE" id="PS50880">
    <property type="entry name" value="TOPRIM"/>
    <property type="match status" value="1"/>
</dbReference>
<keyword evidence="1 12" id="KW-0240">DNA-directed RNA polymerase</keyword>
<dbReference type="SMART" id="SM00493">
    <property type="entry name" value="TOPRIM"/>
    <property type="match status" value="1"/>
</dbReference>
<evidence type="ECO:0000256" key="7">
    <source>
        <dbReference type="ARBA" id="ARBA00022771"/>
    </source>
</evidence>
<dbReference type="Pfam" id="PF10410">
    <property type="entry name" value="DnaB_bind"/>
    <property type="match status" value="1"/>
</dbReference>
<dbReference type="InterPro" id="IPR030846">
    <property type="entry name" value="DnaG_bac"/>
</dbReference>
<dbReference type="EC" id="2.7.7.101" evidence="12"/>
<dbReference type="NCBIfam" id="TIGR01391">
    <property type="entry name" value="dnaG"/>
    <property type="match status" value="1"/>
</dbReference>
<dbReference type="GO" id="GO:0008270">
    <property type="term" value="F:zinc ion binding"/>
    <property type="evidence" value="ECO:0007669"/>
    <property type="project" value="UniProtKB-UniRule"/>
</dbReference>
<evidence type="ECO:0000256" key="10">
    <source>
        <dbReference type="ARBA" id="ARBA00023125"/>
    </source>
</evidence>
<keyword evidence="9" id="KW-0460">Magnesium</keyword>
<comment type="catalytic activity">
    <reaction evidence="12">
        <text>ssDNA + n NTP = ssDNA/pppN(pN)n-1 hybrid + (n-1) diphosphate.</text>
        <dbReference type="EC" id="2.7.7.101"/>
    </reaction>
</comment>
<proteinExistence type="inferred from homology"/>
<dbReference type="SMART" id="SM00400">
    <property type="entry name" value="ZnF_CHCC"/>
    <property type="match status" value="1"/>
</dbReference>
<keyword evidence="2 12" id="KW-0639">Primosome</keyword>
<comment type="caution">
    <text evidence="16">The sequence shown here is derived from an EMBL/GenBank/DDBJ whole genome shotgun (WGS) entry which is preliminary data.</text>
</comment>
<dbReference type="Proteomes" id="UP000002648">
    <property type="component" value="Unassembled WGS sequence"/>
</dbReference>
<dbReference type="EMBL" id="AIMD01000033">
    <property type="protein sequence ID" value="EJF94542.1"/>
    <property type="molecule type" value="Genomic_DNA"/>
</dbReference>
<reference evidence="16 17" key="1">
    <citation type="submission" date="2012-03" db="EMBL/GenBank/DDBJ databases">
        <title>The Genome Sequence of Bartonella taylorii 8TBB.</title>
        <authorList>
            <consortium name="The Broad Institute Genome Sequencing Platform"/>
            <consortium name="The Broad Institute Genome Sequencing Center for Infectious Disease"/>
            <person name="Feldgarden M."/>
            <person name="Kirby J."/>
            <person name="Kosoy M."/>
            <person name="Birtles R."/>
            <person name="Probert W.S."/>
            <person name="Chiaraviglio L."/>
            <person name="Young S.K."/>
            <person name="Zeng Q."/>
            <person name="Gargeya S."/>
            <person name="Fitzgerald M."/>
            <person name="Haas B."/>
            <person name="Abouelleil A."/>
            <person name="Alvarado L."/>
            <person name="Arachchi H.M."/>
            <person name="Berlin A."/>
            <person name="Chapman S.B."/>
            <person name="Gearin G."/>
            <person name="Goldberg J."/>
            <person name="Griggs A."/>
            <person name="Gujja S."/>
            <person name="Hansen M."/>
            <person name="Heiman D."/>
            <person name="Howarth C."/>
            <person name="Larimer J."/>
            <person name="Lui A."/>
            <person name="MacDonald P.J.P."/>
            <person name="McCowen C."/>
            <person name="Montmayeur A."/>
            <person name="Murphy C."/>
            <person name="Neiman D."/>
            <person name="Pearson M."/>
            <person name="Priest M."/>
            <person name="Roberts A."/>
            <person name="Saif S."/>
            <person name="Shea T."/>
            <person name="Sisk P."/>
            <person name="Stolte C."/>
            <person name="Sykes S."/>
            <person name="Wortman J."/>
            <person name="Nusbaum C."/>
            <person name="Birren B."/>
        </authorList>
    </citation>
    <scope>NUCLEOTIDE SEQUENCE [LARGE SCALE GENOMIC DNA]</scope>
    <source>
        <strain evidence="16 17">8TBB</strain>
    </source>
</reference>
<keyword evidence="3 12" id="KW-0808">Transferase</keyword>
<dbReference type="Pfam" id="PF13662">
    <property type="entry name" value="Toprim_4"/>
    <property type="match status" value="1"/>
</dbReference>
<dbReference type="InterPro" id="IPR036977">
    <property type="entry name" value="DNA_primase_Znf_CHC2"/>
</dbReference>
<evidence type="ECO:0000259" key="15">
    <source>
        <dbReference type="PROSITE" id="PS50880"/>
    </source>
</evidence>
<keyword evidence="5 12" id="KW-0235">DNA replication</keyword>
<dbReference type="GO" id="GO:0000428">
    <property type="term" value="C:DNA-directed RNA polymerase complex"/>
    <property type="evidence" value="ECO:0007669"/>
    <property type="project" value="UniProtKB-KW"/>
</dbReference>
<sequence>MRFSPDFLDELRTKLPISTVIGQRVVFDPRKSKPSRGDFWCCCPFHGEKTPSFHCDDRKGRYYCFGCGVSGDIFTFLCELDGLHFSESVERLADFAGIRLPLFDPQSHKRQIEKADLYDVMRIATDFFQHSLRSKEGMQARRYLEARGVTSKLAERFRIGFAPMRRTALKEALSTRGISIKQMEDCGLLKAGANDTVSYDRFRNRIMFPIEDLRGRVVAFGGRALEKDTPAKYLNSPETVLFHKGNMLYNAAAARKNSRFVGDEKIHSLLVVEGYMDVIALTKAGFEGVVAPLGTALTEAQIALLWQMGSDPILCFDGDNAGLKAAFRVADRVLPLLKAGVSVRFVLLPQGKDPDEIISTGGAQLFSSFLQKAIPLIELLWWHATYGKNFETPEARAALEKQLKQQIFTIKDEDIRRYYLQDIKKRLFDFFRPSFSKKKAAEQYYQPSPNRIFKDRSFSILANSDIVRNSSQSIPVREAVILLILAYYPELWYENFEVLAELELQNSQLVCFHRSMLEILGNQQLHDKETMVALLEGKGQKALLERMKRLVQNIGMRAVFVGAPIEDARAILKQAIYLHLQEHHLHKRLQDIEEQLIENPNSEVFDLLREIKSELEQMQAVEALIEGFGSWLDEKIDGNKQDTIK</sequence>
<dbReference type="Gene3D" id="3.90.980.10">
    <property type="entry name" value="DNA primase, catalytic core, N-terminal domain"/>
    <property type="match status" value="1"/>
</dbReference>
<accession>A0A9P2S014</accession>
<keyword evidence="6 12" id="KW-0479">Metal-binding</keyword>
<dbReference type="GO" id="GO:1990077">
    <property type="term" value="C:primosome complex"/>
    <property type="evidence" value="ECO:0007669"/>
    <property type="project" value="UniProtKB-KW"/>
</dbReference>
<evidence type="ECO:0000256" key="2">
    <source>
        <dbReference type="ARBA" id="ARBA00022515"/>
    </source>
</evidence>
<dbReference type="InterPro" id="IPR006171">
    <property type="entry name" value="TOPRIM_dom"/>
</dbReference>
<dbReference type="InterPro" id="IPR002694">
    <property type="entry name" value="Znf_CHC2"/>
</dbReference>
<dbReference type="CDD" id="cd03364">
    <property type="entry name" value="TOPRIM_DnaG_primases"/>
    <property type="match status" value="1"/>
</dbReference>
<dbReference type="Pfam" id="PF08275">
    <property type="entry name" value="DNAG_N"/>
    <property type="match status" value="1"/>
</dbReference>
<evidence type="ECO:0000313" key="16">
    <source>
        <dbReference type="EMBL" id="EJF94542.1"/>
    </source>
</evidence>
<dbReference type="AlphaFoldDB" id="A0A9P2S014"/>
<evidence type="ECO:0000256" key="14">
    <source>
        <dbReference type="PIRSR" id="PIRSR002811-1"/>
    </source>
</evidence>
<evidence type="ECO:0000256" key="6">
    <source>
        <dbReference type="ARBA" id="ARBA00022723"/>
    </source>
</evidence>
<dbReference type="InterPro" id="IPR037068">
    <property type="entry name" value="DNA_primase_core_N_sf"/>
</dbReference>
<dbReference type="OrthoDB" id="9803773at2"/>
<comment type="similarity">
    <text evidence="12 13">Belongs to the DnaG primase family.</text>
</comment>
<dbReference type="Gene3D" id="3.90.580.10">
    <property type="entry name" value="Zinc finger, CHC2-type domain"/>
    <property type="match status" value="1"/>
</dbReference>
<evidence type="ECO:0000256" key="3">
    <source>
        <dbReference type="ARBA" id="ARBA00022679"/>
    </source>
</evidence>
<keyword evidence="7 12" id="KW-0863">Zinc-finger</keyword>
<comment type="domain">
    <text evidence="12">Contains an N-terminal zinc-binding domain, a central core domain that contains the primase activity, and a C-terminal DnaB-binding domain.</text>
</comment>
<dbReference type="Gene3D" id="3.40.1360.10">
    <property type="match status" value="1"/>
</dbReference>
<dbReference type="InterPro" id="IPR013264">
    <property type="entry name" value="DNAG_N"/>
</dbReference>
<evidence type="ECO:0000313" key="17">
    <source>
        <dbReference type="Proteomes" id="UP000002648"/>
    </source>
</evidence>
<evidence type="ECO:0000256" key="9">
    <source>
        <dbReference type="ARBA" id="ARBA00022842"/>
    </source>
</evidence>
<keyword evidence="11 12" id="KW-0804">Transcription</keyword>
<keyword evidence="4 12" id="KW-0548">Nucleotidyltransferase</keyword>
<dbReference type="Pfam" id="PF01807">
    <property type="entry name" value="Zn_ribbon_DnaG"/>
    <property type="match status" value="1"/>
</dbReference>
<dbReference type="FunFam" id="3.90.980.10:FF:000001">
    <property type="entry name" value="DNA primase"/>
    <property type="match status" value="1"/>
</dbReference>
<keyword evidence="10 12" id="KW-0238">DNA-binding</keyword>
<dbReference type="PIRSF" id="PIRSF002811">
    <property type="entry name" value="DnaG"/>
    <property type="match status" value="1"/>
</dbReference>
<keyword evidence="17" id="KW-1185">Reference proteome</keyword>
<evidence type="ECO:0000256" key="11">
    <source>
        <dbReference type="ARBA" id="ARBA00023163"/>
    </source>
</evidence>
<keyword evidence="8 12" id="KW-0862">Zinc</keyword>
<comment type="cofactor">
    <cofactor evidence="12 13 14">
        <name>Zn(2+)</name>
        <dbReference type="ChEBI" id="CHEBI:29105"/>
    </cofactor>
    <text evidence="12 13 14">Binds 1 zinc ion per monomer.</text>
</comment>
<dbReference type="GO" id="GO:0005737">
    <property type="term" value="C:cytoplasm"/>
    <property type="evidence" value="ECO:0007669"/>
    <property type="project" value="TreeGrafter"/>
</dbReference>
<dbReference type="GO" id="GO:0006269">
    <property type="term" value="P:DNA replication, synthesis of primer"/>
    <property type="evidence" value="ECO:0007669"/>
    <property type="project" value="UniProtKB-UniRule"/>
</dbReference>
<dbReference type="SUPFAM" id="SSF56731">
    <property type="entry name" value="DNA primase core"/>
    <property type="match status" value="1"/>
</dbReference>
<dbReference type="GO" id="GO:0003677">
    <property type="term" value="F:DNA binding"/>
    <property type="evidence" value="ECO:0007669"/>
    <property type="project" value="UniProtKB-KW"/>
</dbReference>
<evidence type="ECO:0000256" key="4">
    <source>
        <dbReference type="ARBA" id="ARBA00022695"/>
    </source>
</evidence>
<dbReference type="SUPFAM" id="SSF57783">
    <property type="entry name" value="Zinc beta-ribbon"/>
    <property type="match status" value="1"/>
</dbReference>